<evidence type="ECO:0000313" key="2">
    <source>
        <dbReference type="Proteomes" id="UP001497497"/>
    </source>
</evidence>
<evidence type="ECO:0000313" key="1">
    <source>
        <dbReference type="EMBL" id="CAL1532826.1"/>
    </source>
</evidence>
<dbReference type="AlphaFoldDB" id="A0AAV2HJV8"/>
<accession>A0AAV2HJV8</accession>
<protein>
    <submittedName>
        <fullName evidence="1">Uncharacterized protein</fullName>
    </submittedName>
</protein>
<keyword evidence="2" id="KW-1185">Reference proteome</keyword>
<sequence length="127" mass="14619">VASLIFVFTTFSSFSLIRFVRDLCHGSSGEKLLAERILILTLVTLLNIPNHYVDKKFEVSIRKELFQLDKAVPKRLESLIHVAKKGKRYPDVASCLAKYFSLKQHNELVYCTWHNNSNNPLGLRQLD</sequence>
<feature type="non-terminal residue" evidence="1">
    <location>
        <position position="1"/>
    </location>
</feature>
<gene>
    <name evidence="1" type="ORF">GSLYS_00006844001</name>
</gene>
<name>A0AAV2HJV8_LYMST</name>
<proteinExistence type="predicted"/>
<organism evidence="1 2">
    <name type="scientific">Lymnaea stagnalis</name>
    <name type="common">Great pond snail</name>
    <name type="synonym">Helix stagnalis</name>
    <dbReference type="NCBI Taxonomy" id="6523"/>
    <lineage>
        <taxon>Eukaryota</taxon>
        <taxon>Metazoa</taxon>
        <taxon>Spiralia</taxon>
        <taxon>Lophotrochozoa</taxon>
        <taxon>Mollusca</taxon>
        <taxon>Gastropoda</taxon>
        <taxon>Heterobranchia</taxon>
        <taxon>Euthyneura</taxon>
        <taxon>Panpulmonata</taxon>
        <taxon>Hygrophila</taxon>
        <taxon>Lymnaeoidea</taxon>
        <taxon>Lymnaeidae</taxon>
        <taxon>Lymnaea</taxon>
    </lineage>
</organism>
<feature type="non-terminal residue" evidence="1">
    <location>
        <position position="127"/>
    </location>
</feature>
<comment type="caution">
    <text evidence="1">The sequence shown here is derived from an EMBL/GenBank/DDBJ whole genome shotgun (WGS) entry which is preliminary data.</text>
</comment>
<reference evidence="1 2" key="1">
    <citation type="submission" date="2024-04" db="EMBL/GenBank/DDBJ databases">
        <authorList>
            <consortium name="Genoscope - CEA"/>
            <person name="William W."/>
        </authorList>
    </citation>
    <scope>NUCLEOTIDE SEQUENCE [LARGE SCALE GENOMIC DNA]</scope>
</reference>
<dbReference type="EMBL" id="CAXITT010000126">
    <property type="protein sequence ID" value="CAL1532826.1"/>
    <property type="molecule type" value="Genomic_DNA"/>
</dbReference>
<dbReference type="Proteomes" id="UP001497497">
    <property type="component" value="Unassembled WGS sequence"/>
</dbReference>